<keyword evidence="3" id="KW-0677">Repeat</keyword>
<sequence>MDYNIENLAVNQRGINYSYFNYEDQTNLANAMYAEIYQQDNTPRLKIRGDLFLENHSSTLGKNRHHGEEEVEDAKKRRLHNPPTDIQSNEGTDVICLDDSDSGSESADVVVIEETNAQLKKSNENTKFDVIVLSDSEDEQKTHPERDQESGIDNSFNKTGISSNVSDSSSENFSDNDNIMLHIRDSPSQKRNKTSLKSKTNYASAFFHEVPNFHTEMPLTMKRYYNEPADSKSIEERQALMSRKQINWLIIKEDKMKKSPKRLSFHGKCRHCQQKGHMAKDCTEPHKDITCHLCSSTDHKSKNCNGKKCFNCNAKLQKFRFSCPACMNLRCSVCKKKGHLQSSCPNFWKKEQFIINKAKIYH</sequence>
<evidence type="ECO:0000256" key="10">
    <source>
        <dbReference type="SAM" id="MobiDB-lite"/>
    </source>
</evidence>
<dbReference type="InterPro" id="IPR036875">
    <property type="entry name" value="Znf_CCHC_sf"/>
</dbReference>
<evidence type="ECO:0000256" key="9">
    <source>
        <dbReference type="PROSITE-ProRule" id="PRU00047"/>
    </source>
</evidence>
<dbReference type="Proteomes" id="UP001627154">
    <property type="component" value="Unassembled WGS sequence"/>
</dbReference>
<keyword evidence="13" id="KW-1185">Reference proteome</keyword>
<dbReference type="SMART" id="SM00343">
    <property type="entry name" value="ZnF_C2HC"/>
    <property type="match status" value="3"/>
</dbReference>
<dbReference type="Gene3D" id="4.10.60.10">
    <property type="entry name" value="Zinc finger, CCHC-type"/>
    <property type="match status" value="1"/>
</dbReference>
<dbReference type="PANTHER" id="PTHR46543:SF1">
    <property type="entry name" value="ZINC FINGER CCHC DOMAIN-CONTAINING PROTEIN 7"/>
    <property type="match status" value="1"/>
</dbReference>
<evidence type="ECO:0000259" key="11">
    <source>
        <dbReference type="PROSITE" id="PS50158"/>
    </source>
</evidence>
<accession>A0ABD2XEC8</accession>
<feature type="domain" description="CCHC-type" evidence="11">
    <location>
        <begin position="268"/>
        <end position="284"/>
    </location>
</feature>
<reference evidence="12 13" key="1">
    <citation type="journal article" date="2024" name="bioRxiv">
        <title>A reference genome for Trichogramma kaykai: A tiny desert-dwelling parasitoid wasp with competing sex-ratio distorters.</title>
        <authorList>
            <person name="Culotta J."/>
            <person name="Lindsey A.R."/>
        </authorList>
    </citation>
    <scope>NUCLEOTIDE SEQUENCE [LARGE SCALE GENOMIC DNA]</scope>
    <source>
        <strain evidence="12 13">KSX58</strain>
    </source>
</reference>
<comment type="caution">
    <text evidence="12">The sequence shown here is derived from an EMBL/GenBank/DDBJ whole genome shotgun (WGS) entry which is preliminary data.</text>
</comment>
<comment type="subcellular location">
    <subcellularLocation>
        <location evidence="1">Nucleus</location>
    </subcellularLocation>
</comment>
<evidence type="ECO:0000256" key="5">
    <source>
        <dbReference type="ARBA" id="ARBA00022833"/>
    </source>
</evidence>
<evidence type="ECO:0000256" key="3">
    <source>
        <dbReference type="ARBA" id="ARBA00022737"/>
    </source>
</evidence>
<dbReference type="EMBL" id="JBJJXI010000029">
    <property type="protein sequence ID" value="KAL3403688.1"/>
    <property type="molecule type" value="Genomic_DNA"/>
</dbReference>
<keyword evidence="2" id="KW-0479">Metal-binding</keyword>
<evidence type="ECO:0000256" key="6">
    <source>
        <dbReference type="ARBA" id="ARBA00023242"/>
    </source>
</evidence>
<keyword evidence="4 9" id="KW-0863">Zinc-finger</keyword>
<evidence type="ECO:0000256" key="8">
    <source>
        <dbReference type="ARBA" id="ARBA00043023"/>
    </source>
</evidence>
<dbReference type="AlphaFoldDB" id="A0ABD2XEC8"/>
<evidence type="ECO:0000256" key="1">
    <source>
        <dbReference type="ARBA" id="ARBA00004123"/>
    </source>
</evidence>
<keyword evidence="6" id="KW-0539">Nucleus</keyword>
<evidence type="ECO:0000313" key="12">
    <source>
        <dbReference type="EMBL" id="KAL3403688.1"/>
    </source>
</evidence>
<organism evidence="12 13">
    <name type="scientific">Trichogramma kaykai</name>
    <dbReference type="NCBI Taxonomy" id="54128"/>
    <lineage>
        <taxon>Eukaryota</taxon>
        <taxon>Metazoa</taxon>
        <taxon>Ecdysozoa</taxon>
        <taxon>Arthropoda</taxon>
        <taxon>Hexapoda</taxon>
        <taxon>Insecta</taxon>
        <taxon>Pterygota</taxon>
        <taxon>Neoptera</taxon>
        <taxon>Endopterygota</taxon>
        <taxon>Hymenoptera</taxon>
        <taxon>Apocrita</taxon>
        <taxon>Proctotrupomorpha</taxon>
        <taxon>Chalcidoidea</taxon>
        <taxon>Trichogrammatidae</taxon>
        <taxon>Trichogramma</taxon>
    </lineage>
</organism>
<proteinExistence type="predicted"/>
<keyword evidence="5" id="KW-0862">Zinc</keyword>
<dbReference type="PROSITE" id="PS50158">
    <property type="entry name" value="ZF_CCHC"/>
    <property type="match status" value="1"/>
</dbReference>
<name>A0ABD2XEC8_9HYME</name>
<feature type="compositionally biased region" description="Polar residues" evidence="10">
    <location>
        <begin position="151"/>
        <end position="161"/>
    </location>
</feature>
<feature type="region of interest" description="Disordered" evidence="10">
    <location>
        <begin position="57"/>
        <end position="93"/>
    </location>
</feature>
<dbReference type="SUPFAM" id="SSF57756">
    <property type="entry name" value="Retrovirus zinc finger-like domains"/>
    <property type="match status" value="1"/>
</dbReference>
<feature type="compositionally biased region" description="Low complexity" evidence="10">
    <location>
        <begin position="162"/>
        <end position="176"/>
    </location>
</feature>
<feature type="compositionally biased region" description="Basic and acidic residues" evidence="10">
    <location>
        <begin position="139"/>
        <end position="149"/>
    </location>
</feature>
<dbReference type="InterPro" id="IPR001878">
    <property type="entry name" value="Znf_CCHC"/>
</dbReference>
<dbReference type="GO" id="GO:0005634">
    <property type="term" value="C:nucleus"/>
    <property type="evidence" value="ECO:0007669"/>
    <property type="project" value="UniProtKB-SubCell"/>
</dbReference>
<evidence type="ECO:0000256" key="7">
    <source>
        <dbReference type="ARBA" id="ARBA00041190"/>
    </source>
</evidence>
<dbReference type="InterPro" id="IPR051644">
    <property type="entry name" value="TRAMP_AT-DNA-binding"/>
</dbReference>
<evidence type="ECO:0000256" key="2">
    <source>
        <dbReference type="ARBA" id="ARBA00022723"/>
    </source>
</evidence>
<dbReference type="Pfam" id="PF00098">
    <property type="entry name" value="zf-CCHC"/>
    <property type="match status" value="1"/>
</dbReference>
<evidence type="ECO:0000256" key="4">
    <source>
        <dbReference type="ARBA" id="ARBA00022771"/>
    </source>
</evidence>
<feature type="region of interest" description="Disordered" evidence="10">
    <location>
        <begin position="134"/>
        <end position="176"/>
    </location>
</feature>
<dbReference type="PANTHER" id="PTHR46543">
    <property type="entry name" value="ZINC FINGER CCHC DOMAIN-CONTAINING PROTEIN 7"/>
    <property type="match status" value="1"/>
</dbReference>
<dbReference type="GO" id="GO:0008270">
    <property type="term" value="F:zinc ion binding"/>
    <property type="evidence" value="ECO:0007669"/>
    <property type="project" value="UniProtKB-KW"/>
</dbReference>
<protein>
    <recommendedName>
        <fullName evidence="7">Zinc finger CCHC domain-containing protein 7</fullName>
    </recommendedName>
    <alternativeName>
        <fullName evidence="8">TRAMP-like complex RNA-binding factor ZCCHC7</fullName>
    </alternativeName>
</protein>
<evidence type="ECO:0000313" key="13">
    <source>
        <dbReference type="Proteomes" id="UP001627154"/>
    </source>
</evidence>
<gene>
    <name evidence="12" type="ORF">TKK_003621</name>
</gene>